<evidence type="ECO:0008006" key="4">
    <source>
        <dbReference type="Google" id="ProtNLM"/>
    </source>
</evidence>
<proteinExistence type="predicted"/>
<protein>
    <recommendedName>
        <fullName evidence="4">RNase H type-1 domain-containing protein</fullName>
    </recommendedName>
</protein>
<organism evidence="2 3">
    <name type="scientific">Elysia marginata</name>
    <dbReference type="NCBI Taxonomy" id="1093978"/>
    <lineage>
        <taxon>Eukaryota</taxon>
        <taxon>Metazoa</taxon>
        <taxon>Spiralia</taxon>
        <taxon>Lophotrochozoa</taxon>
        <taxon>Mollusca</taxon>
        <taxon>Gastropoda</taxon>
        <taxon>Heterobranchia</taxon>
        <taxon>Euthyneura</taxon>
        <taxon>Panpulmonata</taxon>
        <taxon>Sacoglossa</taxon>
        <taxon>Placobranchoidea</taxon>
        <taxon>Plakobranchidae</taxon>
        <taxon>Elysia</taxon>
    </lineage>
</organism>
<name>A0AAV4JV28_9GAST</name>
<dbReference type="Proteomes" id="UP000762676">
    <property type="component" value="Unassembled WGS sequence"/>
</dbReference>
<dbReference type="EMBL" id="BMAT01010382">
    <property type="protein sequence ID" value="GFS25843.1"/>
    <property type="molecule type" value="Genomic_DNA"/>
</dbReference>
<keyword evidence="1" id="KW-1133">Transmembrane helix</keyword>
<accession>A0AAV4JV28</accession>
<reference evidence="2 3" key="1">
    <citation type="journal article" date="2021" name="Elife">
        <title>Chloroplast acquisition without the gene transfer in kleptoplastic sea slugs, Plakobranchus ocellatus.</title>
        <authorList>
            <person name="Maeda T."/>
            <person name="Takahashi S."/>
            <person name="Yoshida T."/>
            <person name="Shimamura S."/>
            <person name="Takaki Y."/>
            <person name="Nagai Y."/>
            <person name="Toyoda A."/>
            <person name="Suzuki Y."/>
            <person name="Arimoto A."/>
            <person name="Ishii H."/>
            <person name="Satoh N."/>
            <person name="Nishiyama T."/>
            <person name="Hasebe M."/>
            <person name="Maruyama T."/>
            <person name="Minagawa J."/>
            <person name="Obokata J."/>
            <person name="Shigenobu S."/>
        </authorList>
    </citation>
    <scope>NUCLEOTIDE SEQUENCE [LARGE SCALE GENOMIC DNA]</scope>
</reference>
<gene>
    <name evidence="2" type="ORF">ElyMa_005194100</name>
</gene>
<evidence type="ECO:0000313" key="2">
    <source>
        <dbReference type="EMBL" id="GFS25843.1"/>
    </source>
</evidence>
<sequence length="159" mass="18022">MGFTNKHLDKKYPIKEWIRIYTDGSATDAVINGGGGVYATLPDGTTLERSFACGMQCTNYKAETGDIKEKRNHQRGFLIEDEEDFLHYERLNRLHLLSIDCGGINDICDDDDDDDDESNDHRDDDINGSLKMIRVVISLISSMIAFLLLVMLVFKLISR</sequence>
<dbReference type="AlphaFoldDB" id="A0AAV4JV28"/>
<keyword evidence="1" id="KW-0472">Membrane</keyword>
<keyword evidence="1" id="KW-0812">Transmembrane</keyword>
<evidence type="ECO:0000256" key="1">
    <source>
        <dbReference type="SAM" id="Phobius"/>
    </source>
</evidence>
<evidence type="ECO:0000313" key="3">
    <source>
        <dbReference type="Proteomes" id="UP000762676"/>
    </source>
</evidence>
<feature type="transmembrane region" description="Helical" evidence="1">
    <location>
        <begin position="135"/>
        <end position="157"/>
    </location>
</feature>
<keyword evidence="3" id="KW-1185">Reference proteome</keyword>
<comment type="caution">
    <text evidence="2">The sequence shown here is derived from an EMBL/GenBank/DDBJ whole genome shotgun (WGS) entry which is preliminary data.</text>
</comment>